<dbReference type="EMBL" id="KV907534">
    <property type="protein sequence ID" value="OOF90365.1"/>
    <property type="molecule type" value="Genomic_DNA"/>
</dbReference>
<gene>
    <name evidence="8" type="ORF">ASPCADRAFT_135226</name>
</gene>
<evidence type="ECO:0000256" key="1">
    <source>
        <dbReference type="ARBA" id="ARBA00022723"/>
    </source>
</evidence>
<organism evidence="8 9">
    <name type="scientific">Aspergillus carbonarius (strain ITEM 5010)</name>
    <dbReference type="NCBI Taxonomy" id="602072"/>
    <lineage>
        <taxon>Eukaryota</taxon>
        <taxon>Fungi</taxon>
        <taxon>Dikarya</taxon>
        <taxon>Ascomycota</taxon>
        <taxon>Pezizomycotina</taxon>
        <taxon>Eurotiomycetes</taxon>
        <taxon>Eurotiomycetidae</taxon>
        <taxon>Eurotiales</taxon>
        <taxon>Aspergillaceae</taxon>
        <taxon>Aspergillus</taxon>
        <taxon>Aspergillus subgen. Circumdati</taxon>
    </lineage>
</organism>
<feature type="domain" description="Zn(2)-C6 fungal-type" evidence="7">
    <location>
        <begin position="22"/>
        <end position="52"/>
    </location>
</feature>
<dbReference type="Pfam" id="PF00172">
    <property type="entry name" value="Zn_clus"/>
    <property type="match status" value="1"/>
</dbReference>
<reference evidence="9" key="1">
    <citation type="journal article" date="2017" name="Genome Biol.">
        <title>Comparative genomics reveals high biological diversity and specific adaptations in the industrially and medically important fungal genus Aspergillus.</title>
        <authorList>
            <person name="de Vries R.P."/>
            <person name="Riley R."/>
            <person name="Wiebenga A."/>
            <person name="Aguilar-Osorio G."/>
            <person name="Amillis S."/>
            <person name="Uchima C.A."/>
            <person name="Anderluh G."/>
            <person name="Asadollahi M."/>
            <person name="Askin M."/>
            <person name="Barry K."/>
            <person name="Battaglia E."/>
            <person name="Bayram O."/>
            <person name="Benocci T."/>
            <person name="Braus-Stromeyer S.A."/>
            <person name="Caldana C."/>
            <person name="Canovas D."/>
            <person name="Cerqueira G.C."/>
            <person name="Chen F."/>
            <person name="Chen W."/>
            <person name="Choi C."/>
            <person name="Clum A."/>
            <person name="Dos Santos R.A."/>
            <person name="Damasio A.R."/>
            <person name="Diallinas G."/>
            <person name="Emri T."/>
            <person name="Fekete E."/>
            <person name="Flipphi M."/>
            <person name="Freyberg S."/>
            <person name="Gallo A."/>
            <person name="Gournas C."/>
            <person name="Habgood R."/>
            <person name="Hainaut M."/>
            <person name="Harispe M.L."/>
            <person name="Henrissat B."/>
            <person name="Hilden K.S."/>
            <person name="Hope R."/>
            <person name="Hossain A."/>
            <person name="Karabika E."/>
            <person name="Karaffa L."/>
            <person name="Karanyi Z."/>
            <person name="Krasevec N."/>
            <person name="Kuo A."/>
            <person name="Kusch H."/>
            <person name="LaButti K."/>
            <person name="Lagendijk E.L."/>
            <person name="Lapidus A."/>
            <person name="Levasseur A."/>
            <person name="Lindquist E."/>
            <person name="Lipzen A."/>
            <person name="Logrieco A.F."/>
            <person name="MacCabe A."/>
            <person name="Maekelae M.R."/>
            <person name="Malavazi I."/>
            <person name="Melin P."/>
            <person name="Meyer V."/>
            <person name="Mielnichuk N."/>
            <person name="Miskei M."/>
            <person name="Molnar A.P."/>
            <person name="Mule G."/>
            <person name="Ngan C.Y."/>
            <person name="Orejas M."/>
            <person name="Orosz E."/>
            <person name="Ouedraogo J.P."/>
            <person name="Overkamp K.M."/>
            <person name="Park H.-S."/>
            <person name="Perrone G."/>
            <person name="Piumi F."/>
            <person name="Punt P.J."/>
            <person name="Ram A.F."/>
            <person name="Ramon A."/>
            <person name="Rauscher S."/>
            <person name="Record E."/>
            <person name="Riano-Pachon D.M."/>
            <person name="Robert V."/>
            <person name="Roehrig J."/>
            <person name="Ruller R."/>
            <person name="Salamov A."/>
            <person name="Salih N.S."/>
            <person name="Samson R.A."/>
            <person name="Sandor E."/>
            <person name="Sanguinetti M."/>
            <person name="Schuetze T."/>
            <person name="Sepcic K."/>
            <person name="Shelest E."/>
            <person name="Sherlock G."/>
            <person name="Sophianopoulou V."/>
            <person name="Squina F.M."/>
            <person name="Sun H."/>
            <person name="Susca A."/>
            <person name="Todd R.B."/>
            <person name="Tsang A."/>
            <person name="Unkles S.E."/>
            <person name="van de Wiele N."/>
            <person name="van Rossen-Uffink D."/>
            <person name="Oliveira J.V."/>
            <person name="Vesth T.C."/>
            <person name="Visser J."/>
            <person name="Yu J.-H."/>
            <person name="Zhou M."/>
            <person name="Andersen M.R."/>
            <person name="Archer D.B."/>
            <person name="Baker S.E."/>
            <person name="Benoit I."/>
            <person name="Brakhage A.A."/>
            <person name="Braus G.H."/>
            <person name="Fischer R."/>
            <person name="Frisvad J.C."/>
            <person name="Goldman G.H."/>
            <person name="Houbraken J."/>
            <person name="Oakley B."/>
            <person name="Pocsi I."/>
            <person name="Scazzocchio C."/>
            <person name="Seiboth B."/>
            <person name="vanKuyk P.A."/>
            <person name="Wortman J."/>
            <person name="Dyer P.S."/>
            <person name="Grigoriev I.V."/>
        </authorList>
    </citation>
    <scope>NUCLEOTIDE SEQUENCE [LARGE SCALE GENOMIC DNA]</scope>
    <source>
        <strain evidence="9">ITEM 5010</strain>
    </source>
</reference>
<dbReference type="OMA" id="AYYFECA"/>
<dbReference type="PROSITE" id="PS00463">
    <property type="entry name" value="ZN2_CY6_FUNGAL_1"/>
    <property type="match status" value="1"/>
</dbReference>
<dbReference type="OrthoDB" id="3145928at2759"/>
<keyword evidence="4" id="KW-0238">DNA-binding</keyword>
<accession>A0A1R3R793</accession>
<dbReference type="PROSITE" id="PS50048">
    <property type="entry name" value="ZN2_CY6_FUNGAL_2"/>
    <property type="match status" value="1"/>
</dbReference>
<dbReference type="GO" id="GO:0000981">
    <property type="term" value="F:DNA-binding transcription factor activity, RNA polymerase II-specific"/>
    <property type="evidence" value="ECO:0007669"/>
    <property type="project" value="InterPro"/>
</dbReference>
<dbReference type="GO" id="GO:0003677">
    <property type="term" value="F:DNA binding"/>
    <property type="evidence" value="ECO:0007669"/>
    <property type="project" value="UniProtKB-KW"/>
</dbReference>
<evidence type="ECO:0000256" key="2">
    <source>
        <dbReference type="ARBA" id="ARBA00022833"/>
    </source>
</evidence>
<keyword evidence="3" id="KW-0805">Transcription regulation</keyword>
<dbReference type="Gene3D" id="4.10.240.10">
    <property type="entry name" value="Zn(2)-C6 fungal-type DNA-binding domain"/>
    <property type="match status" value="1"/>
</dbReference>
<dbReference type="VEuPathDB" id="FungiDB:ASPCADRAFT_135226"/>
<dbReference type="InterPro" id="IPR052360">
    <property type="entry name" value="Transcr_Regulatory_Proteins"/>
</dbReference>
<dbReference type="SMART" id="SM00066">
    <property type="entry name" value="GAL4"/>
    <property type="match status" value="1"/>
</dbReference>
<evidence type="ECO:0000256" key="3">
    <source>
        <dbReference type="ARBA" id="ARBA00023015"/>
    </source>
</evidence>
<keyword evidence="6" id="KW-0539">Nucleus</keyword>
<evidence type="ECO:0000256" key="4">
    <source>
        <dbReference type="ARBA" id="ARBA00023125"/>
    </source>
</evidence>
<keyword evidence="5" id="KW-0804">Transcription</keyword>
<evidence type="ECO:0000313" key="9">
    <source>
        <dbReference type="Proteomes" id="UP000188318"/>
    </source>
</evidence>
<dbReference type="InterPro" id="IPR001138">
    <property type="entry name" value="Zn2Cys6_DnaBD"/>
</dbReference>
<protein>
    <recommendedName>
        <fullName evidence="7">Zn(2)-C6 fungal-type domain-containing protein</fullName>
    </recommendedName>
</protein>
<keyword evidence="2" id="KW-0862">Zinc</keyword>
<evidence type="ECO:0000313" key="8">
    <source>
        <dbReference type="EMBL" id="OOF90365.1"/>
    </source>
</evidence>
<dbReference type="Proteomes" id="UP000188318">
    <property type="component" value="Unassembled WGS sequence"/>
</dbReference>
<dbReference type="CDD" id="cd00067">
    <property type="entry name" value="GAL4"/>
    <property type="match status" value="1"/>
</dbReference>
<evidence type="ECO:0000256" key="6">
    <source>
        <dbReference type="ARBA" id="ARBA00023242"/>
    </source>
</evidence>
<dbReference type="PANTHER" id="PTHR36206">
    <property type="entry name" value="ASPERCRYPTIN BIOSYNTHESIS CLUSTER-SPECIFIC TRANSCRIPTION REGULATOR ATNN-RELATED"/>
    <property type="match status" value="1"/>
</dbReference>
<dbReference type="InterPro" id="IPR036864">
    <property type="entry name" value="Zn2-C6_fun-type_DNA-bd_sf"/>
</dbReference>
<dbReference type="PANTHER" id="PTHR36206:SF14">
    <property type="entry name" value="ZN(2)-C6 FUNGAL-TYPE DOMAIN-CONTAINING PROTEIN-RELATED"/>
    <property type="match status" value="1"/>
</dbReference>
<dbReference type="SUPFAM" id="SSF57701">
    <property type="entry name" value="Zn2/Cys6 DNA-binding domain"/>
    <property type="match status" value="1"/>
</dbReference>
<dbReference type="GO" id="GO:0009893">
    <property type="term" value="P:positive regulation of metabolic process"/>
    <property type="evidence" value="ECO:0007669"/>
    <property type="project" value="UniProtKB-ARBA"/>
</dbReference>
<dbReference type="STRING" id="602072.A0A1R3R793"/>
<evidence type="ECO:0000256" key="5">
    <source>
        <dbReference type="ARBA" id="ARBA00023163"/>
    </source>
</evidence>
<evidence type="ECO:0000259" key="7">
    <source>
        <dbReference type="PROSITE" id="PS50048"/>
    </source>
</evidence>
<keyword evidence="1" id="KW-0479">Metal-binding</keyword>
<dbReference type="GO" id="GO:0008270">
    <property type="term" value="F:zinc ion binding"/>
    <property type="evidence" value="ECO:0007669"/>
    <property type="project" value="InterPro"/>
</dbReference>
<name>A0A1R3R793_ASPC5</name>
<dbReference type="AlphaFoldDB" id="A0A1R3R793"/>
<sequence>MSVSPPTSVTGSPIRPLRSRRGCKTCKSRRVKCGEEKPACVRCTKTGRQCEYEGTTFGTFSSAPATVSILDNPLSSSPNTVWRERRAFAYYFQHTALFVGGGLETDFWSTIVPQVSRSEPAVWDAIISLSALFESPEPCPDIAFLREKDLRILNQNHRDALGWYSRSMSSVRQRLDRGDGDMFVGLVSCVLFMCIEALQGGVPQATRLYAQGVQLILSLRAQIAGGAVEPSKAALLEDNIVPIFVRLGAMALNFSAVPVGALLPDAEHASTQRFASLRSAREGIVLLAAEIQLFQRTCLQHLVMSHPAQLPWELSNQQMDLLARLKMWHEAFTDLMKSLRSTDALSPQEIGIGALLLAQHEMLYVMVATSSSLLETANDNYLPQFQNIVEQASIALDASVRSDGSQPPLTIELSVAIPLWLTSLRCREPRLRRTALTLTSRAPPVQGFYKCATGIRLLETLIAIEDMYGMGMKAAQGMTYPHTSASTNELDESYRRGSSSDIFRFDLGSHPATPDLEFASSPYSVGTERSTEPTTADLIPEEARIKPINIFRVQDGFPPGTTEEDIAKWSPYRDQSFMHFLRNERDPVTGNWQIVHGFTPIDY</sequence>
<proteinExistence type="predicted"/>
<keyword evidence="9" id="KW-1185">Reference proteome</keyword>